<dbReference type="GO" id="GO:1904263">
    <property type="term" value="P:positive regulation of TORC1 signaling"/>
    <property type="evidence" value="ECO:0007669"/>
    <property type="project" value="TreeGrafter"/>
</dbReference>
<dbReference type="EMBL" id="JABBWG010000038">
    <property type="protein sequence ID" value="KAG1808456.1"/>
    <property type="molecule type" value="Genomic_DNA"/>
</dbReference>
<accession>A0A9P7J5V6</accession>
<evidence type="ECO:0000256" key="1">
    <source>
        <dbReference type="ARBA" id="ARBA00007756"/>
    </source>
</evidence>
<dbReference type="AlphaFoldDB" id="A0A9P7J5V6"/>
<dbReference type="RefSeq" id="XP_041188671.1">
    <property type="nucleotide sequence ID" value="XM_041340928.1"/>
</dbReference>
<evidence type="ECO:0000313" key="7">
    <source>
        <dbReference type="Proteomes" id="UP000807769"/>
    </source>
</evidence>
<comment type="function">
    <text evidence="4">GTPase involved in activation of the TORC1 signaling pathway, which promotes growth and represses autophagy in nutrient-rich conditions.</text>
</comment>
<proteinExistence type="inferred from homology"/>
<dbReference type="Pfam" id="PF04670">
    <property type="entry name" value="Gtr1_RagA"/>
    <property type="match status" value="1"/>
</dbReference>
<organism evidence="5 7">
    <name type="scientific">Suillus subaureus</name>
    <dbReference type="NCBI Taxonomy" id="48587"/>
    <lineage>
        <taxon>Eukaryota</taxon>
        <taxon>Fungi</taxon>
        <taxon>Dikarya</taxon>
        <taxon>Basidiomycota</taxon>
        <taxon>Agaricomycotina</taxon>
        <taxon>Agaricomycetes</taxon>
        <taxon>Agaricomycetidae</taxon>
        <taxon>Boletales</taxon>
        <taxon>Suillineae</taxon>
        <taxon>Suillaceae</taxon>
        <taxon>Suillus</taxon>
    </lineage>
</organism>
<evidence type="ECO:0000256" key="3">
    <source>
        <dbReference type="ARBA" id="ARBA00023134"/>
    </source>
</evidence>
<evidence type="ECO:0000313" key="6">
    <source>
        <dbReference type="EMBL" id="KAG1808456.1"/>
    </source>
</evidence>
<evidence type="ECO:0000256" key="2">
    <source>
        <dbReference type="ARBA" id="ARBA00022741"/>
    </source>
</evidence>
<dbReference type="GeneID" id="64634944"/>
<keyword evidence="3 4" id="KW-0342">GTP-binding</keyword>
<comment type="subunit">
    <text evidence="4">Component of the GSE complex.</text>
</comment>
<dbReference type="PANTHER" id="PTHR11259">
    <property type="entry name" value="RAS-RELATED GTP BINDING RAG/GTR YEAST"/>
    <property type="match status" value="1"/>
</dbReference>
<dbReference type="GO" id="GO:1990131">
    <property type="term" value="C:Gtr1-Gtr2 GTPase complex"/>
    <property type="evidence" value="ECO:0007669"/>
    <property type="project" value="UniProtKB-UniRule"/>
</dbReference>
<sequence length="246" mass="28074">MKPYAGPNFSFWARGGAFLCSTNLSPFVGPNVPQERKDLIFQDLFENLPIKQTKFYLEPTMCVTKHFIDLPSTVILLKIRDRPGNITVDTLGASLNDFLIIFFIIDTRDLYQRPVVEFIVAACQVNPDVNFEVFVHKAERPAGKLSSDTRGIMDRFLGESPEFDQITLDFHLTSIYNHLLREASSCVLHKLIVSLPYLEELLNIFRPVCLFTAIGLYRLQNAASPRTFLFDTLKSTLQQTPHQQTK</sequence>
<evidence type="ECO:0000256" key="4">
    <source>
        <dbReference type="RuleBase" id="RU367014"/>
    </source>
</evidence>
<dbReference type="GO" id="GO:0005525">
    <property type="term" value="F:GTP binding"/>
    <property type="evidence" value="ECO:0007669"/>
    <property type="project" value="UniProtKB-UniRule"/>
</dbReference>
<dbReference type="InterPro" id="IPR006762">
    <property type="entry name" value="Gtr1_RagA"/>
</dbReference>
<comment type="similarity">
    <text evidence="1 4">Belongs to the GTR/RAG GTP-binding protein family.</text>
</comment>
<dbReference type="GO" id="GO:0003924">
    <property type="term" value="F:GTPase activity"/>
    <property type="evidence" value="ECO:0007669"/>
    <property type="project" value="UniProtKB-UniRule"/>
</dbReference>
<dbReference type="GO" id="GO:0005634">
    <property type="term" value="C:nucleus"/>
    <property type="evidence" value="ECO:0007669"/>
    <property type="project" value="TreeGrafter"/>
</dbReference>
<protein>
    <recommendedName>
        <fullName evidence="4">GTP-binding protein</fullName>
    </recommendedName>
</protein>
<name>A0A9P7J5V6_9AGAM</name>
<comment type="caution">
    <text evidence="5">The sequence shown here is derived from an EMBL/GenBank/DDBJ whole genome shotgun (WGS) entry which is preliminary data.</text>
</comment>
<keyword evidence="2 4" id="KW-0547">Nucleotide-binding</keyword>
<keyword evidence="7" id="KW-1185">Reference proteome</keyword>
<reference evidence="5" key="1">
    <citation type="journal article" date="2020" name="New Phytol.">
        <title>Comparative genomics reveals dynamic genome evolution in host specialist ectomycorrhizal fungi.</title>
        <authorList>
            <person name="Lofgren L.A."/>
            <person name="Nguyen N.H."/>
            <person name="Vilgalys R."/>
            <person name="Ruytinx J."/>
            <person name="Liao H.L."/>
            <person name="Branco S."/>
            <person name="Kuo A."/>
            <person name="LaButti K."/>
            <person name="Lipzen A."/>
            <person name="Andreopoulos W."/>
            <person name="Pangilinan J."/>
            <person name="Riley R."/>
            <person name="Hundley H."/>
            <person name="Na H."/>
            <person name="Barry K."/>
            <person name="Grigoriev I.V."/>
            <person name="Stajich J.E."/>
            <person name="Kennedy P.G."/>
        </authorList>
    </citation>
    <scope>NUCLEOTIDE SEQUENCE</scope>
    <source>
        <strain evidence="5">MN1</strain>
    </source>
</reference>
<dbReference type="GO" id="GO:0010507">
    <property type="term" value="P:negative regulation of autophagy"/>
    <property type="evidence" value="ECO:0007669"/>
    <property type="project" value="TreeGrafter"/>
</dbReference>
<dbReference type="OrthoDB" id="26136at2759"/>
<dbReference type="Proteomes" id="UP000807769">
    <property type="component" value="Unassembled WGS sequence"/>
</dbReference>
<gene>
    <name evidence="6" type="ORF">BJ212DRAFT_1485112</name>
    <name evidence="5" type="ORF">BJ212DRAFT_1486673</name>
</gene>
<dbReference type="InterPro" id="IPR027417">
    <property type="entry name" value="P-loop_NTPase"/>
</dbReference>
<dbReference type="GO" id="GO:0009267">
    <property type="term" value="P:cellular response to starvation"/>
    <property type="evidence" value="ECO:0007669"/>
    <property type="project" value="TreeGrafter"/>
</dbReference>
<dbReference type="EMBL" id="JABBWG010000058">
    <property type="protein sequence ID" value="KAG1804389.1"/>
    <property type="molecule type" value="Genomic_DNA"/>
</dbReference>
<evidence type="ECO:0000313" key="5">
    <source>
        <dbReference type="EMBL" id="KAG1804389.1"/>
    </source>
</evidence>
<dbReference type="Gene3D" id="3.40.50.300">
    <property type="entry name" value="P-loop containing nucleotide triphosphate hydrolases"/>
    <property type="match status" value="1"/>
</dbReference>
<dbReference type="PANTHER" id="PTHR11259:SF2">
    <property type="entry name" value="GH16429P"/>
    <property type="match status" value="1"/>
</dbReference>